<proteinExistence type="predicted"/>
<feature type="compositionally biased region" description="Basic and acidic residues" evidence="1">
    <location>
        <begin position="128"/>
        <end position="142"/>
    </location>
</feature>
<reference evidence="3 4" key="1">
    <citation type="journal article" date="2018" name="Sci. Data">
        <title>The draft genome sequence of cork oak.</title>
        <authorList>
            <person name="Ramos A.M."/>
            <person name="Usie A."/>
            <person name="Barbosa P."/>
            <person name="Barros P.M."/>
            <person name="Capote T."/>
            <person name="Chaves I."/>
            <person name="Simoes F."/>
            <person name="Abreu I."/>
            <person name="Carrasquinho I."/>
            <person name="Faro C."/>
            <person name="Guimaraes J.B."/>
            <person name="Mendonca D."/>
            <person name="Nobrega F."/>
            <person name="Rodrigues L."/>
            <person name="Saibo N.J.M."/>
            <person name="Varela M.C."/>
            <person name="Egas C."/>
            <person name="Matos J."/>
            <person name="Miguel C.M."/>
            <person name="Oliveira M.M."/>
            <person name="Ricardo C.P."/>
            <person name="Goncalves S."/>
        </authorList>
    </citation>
    <scope>NUCLEOTIDE SEQUENCE [LARGE SCALE GENOMIC DNA]</scope>
    <source>
        <strain evidence="4">cv. HL8</strain>
    </source>
</reference>
<dbReference type="Proteomes" id="UP000237347">
    <property type="component" value="Unassembled WGS sequence"/>
</dbReference>
<feature type="compositionally biased region" description="Polar residues" evidence="1">
    <location>
        <begin position="171"/>
        <end position="184"/>
    </location>
</feature>
<evidence type="ECO:0000256" key="1">
    <source>
        <dbReference type="SAM" id="MobiDB-lite"/>
    </source>
</evidence>
<protein>
    <recommendedName>
        <fullName evidence="2">Zinc knuckle CX2CX4HX4C domain-containing protein</fullName>
    </recommendedName>
</protein>
<sequence>MEHNFMNHMSREAINNSDSLLLGVGSTGLQEDISLNQKLDYPTITRTRLRVKIDISRKLLRGKKIRVDEGVARWVLFKFERILNFCYRCGLLEHDLKDCTQKEELEKNGEKGELQYGAWMRGEPVRRSGWEPNYAKKNEGAGERGGTPDDDNWTSRYETAGTNKRKPDVQTLGNKTLESTTQTSENRERSNEAYHEMGLVNSIEEIPSESIAILVKEGVDRKLINNGIAGNGQRVMETHQTGTPKFKFEPAPKAQEDGGHVVLELKKDGEGPMAMTYDMEVGWVAEVLGPTSGHWKRKAREG</sequence>
<evidence type="ECO:0000313" key="3">
    <source>
        <dbReference type="EMBL" id="KAK7842323.1"/>
    </source>
</evidence>
<evidence type="ECO:0000259" key="2">
    <source>
        <dbReference type="Pfam" id="PF14392"/>
    </source>
</evidence>
<accession>A0AAW0KVA7</accession>
<feature type="region of interest" description="Disordered" evidence="1">
    <location>
        <begin position="128"/>
        <end position="191"/>
    </location>
</feature>
<evidence type="ECO:0000313" key="4">
    <source>
        <dbReference type="Proteomes" id="UP000237347"/>
    </source>
</evidence>
<gene>
    <name evidence="3" type="ORF">CFP56_014039</name>
</gene>
<dbReference type="AlphaFoldDB" id="A0AAW0KVA7"/>
<feature type="domain" description="Zinc knuckle CX2CX4HX4C" evidence="2">
    <location>
        <begin position="53"/>
        <end position="100"/>
    </location>
</feature>
<comment type="caution">
    <text evidence="3">The sequence shown here is derived from an EMBL/GenBank/DDBJ whole genome shotgun (WGS) entry which is preliminary data.</text>
</comment>
<dbReference type="InterPro" id="IPR025836">
    <property type="entry name" value="Zn_knuckle_CX2CX4HX4C"/>
</dbReference>
<name>A0AAW0KVA7_QUESU</name>
<organism evidence="3 4">
    <name type="scientific">Quercus suber</name>
    <name type="common">Cork oak</name>
    <dbReference type="NCBI Taxonomy" id="58331"/>
    <lineage>
        <taxon>Eukaryota</taxon>
        <taxon>Viridiplantae</taxon>
        <taxon>Streptophyta</taxon>
        <taxon>Embryophyta</taxon>
        <taxon>Tracheophyta</taxon>
        <taxon>Spermatophyta</taxon>
        <taxon>Magnoliopsida</taxon>
        <taxon>eudicotyledons</taxon>
        <taxon>Gunneridae</taxon>
        <taxon>Pentapetalae</taxon>
        <taxon>rosids</taxon>
        <taxon>fabids</taxon>
        <taxon>Fagales</taxon>
        <taxon>Fagaceae</taxon>
        <taxon>Quercus</taxon>
    </lineage>
</organism>
<keyword evidence="4" id="KW-1185">Reference proteome</keyword>
<dbReference type="Pfam" id="PF14392">
    <property type="entry name" value="zf-CCHC_4"/>
    <property type="match status" value="1"/>
</dbReference>
<dbReference type="EMBL" id="PKMF04000222">
    <property type="protein sequence ID" value="KAK7842323.1"/>
    <property type="molecule type" value="Genomic_DNA"/>
</dbReference>